<evidence type="ECO:0000313" key="2">
    <source>
        <dbReference type="Proteomes" id="UP001150531"/>
    </source>
</evidence>
<organism evidence="1 2">
    <name type="scientific">Pseudomonas aphyarum</name>
    <dbReference type="NCBI Taxonomy" id="2942629"/>
    <lineage>
        <taxon>Bacteria</taxon>
        <taxon>Pseudomonadati</taxon>
        <taxon>Pseudomonadota</taxon>
        <taxon>Gammaproteobacteria</taxon>
        <taxon>Pseudomonadales</taxon>
        <taxon>Pseudomonadaceae</taxon>
        <taxon>Pseudomonas</taxon>
    </lineage>
</organism>
<reference evidence="1" key="1">
    <citation type="submission" date="2022-05" db="EMBL/GenBank/DDBJ databases">
        <title>Novel Pseudomonas spp. Isolated from a Rainbow Trout Aquaculture Facility.</title>
        <authorList>
            <person name="Testerman T."/>
            <person name="Graf J."/>
        </authorList>
    </citation>
    <scope>NUCLEOTIDE SEQUENCE</scope>
    <source>
        <strain evidence="1">ID386</strain>
    </source>
</reference>
<dbReference type="Proteomes" id="UP001150531">
    <property type="component" value="Unassembled WGS sequence"/>
</dbReference>
<sequence length="83" mass="9089">MSDEAGEHVHWADDGRGQREVFLDGRRIDCVAYCDTKAGIAVVADVPLRSTDGKHIDYRPVWGEIKVISIEQATPPSEPARAG</sequence>
<evidence type="ECO:0000313" key="1">
    <source>
        <dbReference type="EMBL" id="MDD1125223.1"/>
    </source>
</evidence>
<protein>
    <submittedName>
        <fullName evidence="1">Uncharacterized protein</fullName>
    </submittedName>
</protein>
<gene>
    <name evidence="1" type="ORF">M5G18_11555</name>
</gene>
<dbReference type="EMBL" id="JAMDGS010000007">
    <property type="protein sequence ID" value="MDD1125223.1"/>
    <property type="molecule type" value="Genomic_DNA"/>
</dbReference>
<comment type="caution">
    <text evidence="1">The sequence shown here is derived from an EMBL/GenBank/DDBJ whole genome shotgun (WGS) entry which is preliminary data.</text>
</comment>
<keyword evidence="2" id="KW-1185">Reference proteome</keyword>
<accession>A0ABT5PMT8</accession>
<dbReference type="RefSeq" id="WP_273899914.1">
    <property type="nucleotide sequence ID" value="NZ_JAMDGS010000007.1"/>
</dbReference>
<name>A0ABT5PMT8_9PSED</name>
<proteinExistence type="predicted"/>